<dbReference type="GO" id="GO:0005524">
    <property type="term" value="F:ATP binding"/>
    <property type="evidence" value="ECO:0007669"/>
    <property type="project" value="UniProtKB-KW"/>
</dbReference>
<evidence type="ECO:0000256" key="10">
    <source>
        <dbReference type="ARBA" id="ARBA00022833"/>
    </source>
</evidence>
<comment type="caution">
    <text evidence="22">The sequence shown here is derived from an EMBL/GenBank/DDBJ whole genome shotgun (WGS) entry which is preliminary data.</text>
</comment>
<dbReference type="InterPro" id="IPR001650">
    <property type="entry name" value="Helicase_C-like"/>
</dbReference>
<feature type="domain" description="RNase III" evidence="19">
    <location>
        <begin position="1125"/>
        <end position="1275"/>
    </location>
</feature>
<dbReference type="CDD" id="cd00593">
    <property type="entry name" value="RIBOc"/>
    <property type="match status" value="2"/>
</dbReference>
<dbReference type="InterPro" id="IPR005034">
    <property type="entry name" value="Dicer_dimerisation"/>
</dbReference>
<dbReference type="InterPro" id="IPR003100">
    <property type="entry name" value="PAZ_dom"/>
</dbReference>
<dbReference type="GO" id="GO:0004525">
    <property type="term" value="F:ribonuclease III activity"/>
    <property type="evidence" value="ECO:0007669"/>
    <property type="project" value="InterPro"/>
</dbReference>
<comment type="cofactor">
    <cofactor evidence="1">
        <name>Mn(2+)</name>
        <dbReference type="ChEBI" id="CHEBI:29035"/>
    </cofactor>
</comment>
<evidence type="ECO:0000256" key="4">
    <source>
        <dbReference type="ARBA" id="ARBA00022721"/>
    </source>
</evidence>
<dbReference type="InterPro" id="IPR056755">
    <property type="entry name" value="DSRM_2"/>
</dbReference>
<sequence>MDSTHAEDDPVFASDSEDDQDATAVTEQPARQKQNLYFKNLLSKAAKDLTEQELSAGTRDRAAELERSTRYLLKTQDFAATIDDPREYQIELFEKAKKENTIAVLATGLLGYSHKVKDVWRQHFTENMIIVCTADILQQCLLNAFIGMEDINLLIFDEAHHAKKDHAYARIIKDSYIKADPGCRPRIFGMTASPLDAKGDVVKAAHKIATTTNLALLQTVVSRPIEELWKYVEPGRPFKTFLYQTLEKQYGDMECLKKIFTFSLEATSALGPWCADRVWVAALSDDSLPKFHGKITTSFKRVASETAATMVNNEIQRLNRLSEVVANYKLPRGPDILEQLSDKVKVLYRNLLRRFVEAPKTKCIIFTKQRHTAQLLKEVLEELSIPNLYPGVLVGARSGDYAGMNATYNQQIKTTIKFRKGEFNCLFATSVAEEGLDIPDCNLVVRFDLYDTLIQYIQSRGRARRADSIYAHMVEIDNLEHETRLDQVHQEENVMSRFCEALPEDRILGRNGDTWNGLLEKEATKRQYKVEHTGATLTYHSALTVLARYASSLQYESNETSAQAHYVITQSRGRPATRKSLAKQSAAFDTCILLLKHRLLDDNFISTYHRRLPAMRNAKLSIKSKKTTQYSMIVKPAFWKKGYGVLPSSLYLTVIIFCPGNRLQREHRSIVLLAREPLPQFPEFPIYLENDIETSIRTVHLNKALTIQPEELELMTNFTLRVFQDLYNKVYEKDEENMPYWLLPTEADIKEFGEDIEPSDVIDWNALRFVDQHDQIERTSASPDEMIGRFVYDRWDGRYRYFLKGINTSLCASDPPPAFLPRRRNTCNIMEYGLSLYKKAHSTFLSTCDWKQCVYDAELIPLRRNLLDKLTETEKKMEKRAMLCLETQVISAIPANIVTSCFAVPAIITRFESYLVARECAESLGLEIQLAYALEAVTKDSDNTEEHRLEQVHLQRGMGKNYERLEFLGDCFLKMATSIALFAQNPNDQEFDFHVNRMTLICNRNLFNTAKERKLYEFVRSKAFSRRNWYPEGMKLLRGKTKQEKESANQHALGEKTIADVCEAIIGASLLSGGSVHRFDMAVRAVTALVNSDIHKADSWADYFSLYSLPPYQAQDADGFEKDLSSQIEKKLGYRFRYPRLLRSAFTHPSYPSAWSTVPCYQRLEFLGDSLLDMVCIEDLYKRFPDRDPQWLTEHKMAMVSNKFLGSLAVRLGLHTHLQHFSNPLQGQILQYVEDSQLVYESNQSVDFWLDTQDPPKCLSDIVEAYIGAIFVDSEFDFGVIEKFYSQHIKHYFEDMTLYDTFANKHPTTFLHRKLTDDFGCIEYSLKAAEIPTIDGAPTIVLAAVLVHDVELAQGTASSGRYAKVKASQIALKNLEGLSVEEFREKYHCKCSRTAFHGTVPTQDEIGCAI</sequence>
<evidence type="ECO:0000313" key="22">
    <source>
        <dbReference type="EMBL" id="OKL56214.1"/>
    </source>
</evidence>
<dbReference type="InterPro" id="IPR036389">
    <property type="entry name" value="RNase_III_sf"/>
</dbReference>
<dbReference type="FunFam" id="1.10.1520.10:FF:000026">
    <property type="entry name" value="Dicer-like protein 1"/>
    <property type="match status" value="1"/>
</dbReference>
<keyword evidence="6" id="KW-0677">Repeat</keyword>
<dbReference type="GO" id="GO:0005737">
    <property type="term" value="C:cytoplasm"/>
    <property type="evidence" value="ECO:0007669"/>
    <property type="project" value="TreeGrafter"/>
</dbReference>
<evidence type="ECO:0000259" key="21">
    <source>
        <dbReference type="PROSITE" id="PS51194"/>
    </source>
</evidence>
<proteinExistence type="inferred from homology"/>
<dbReference type="Pfam" id="PF00636">
    <property type="entry name" value="Ribonuclease_3"/>
    <property type="match status" value="2"/>
</dbReference>
<keyword evidence="12" id="KW-0460">Magnesium</keyword>
<dbReference type="GO" id="GO:0050688">
    <property type="term" value="P:regulation of defense response to virus"/>
    <property type="evidence" value="ECO:0007669"/>
    <property type="project" value="UniProtKB-KW"/>
</dbReference>
<dbReference type="InterPro" id="IPR027417">
    <property type="entry name" value="P-loop_NTPase"/>
</dbReference>
<dbReference type="PROSITE" id="PS00517">
    <property type="entry name" value="RNASE_3_1"/>
    <property type="match status" value="1"/>
</dbReference>
<evidence type="ECO:0000256" key="16">
    <source>
        <dbReference type="ARBA" id="ARBA00025403"/>
    </source>
</evidence>
<dbReference type="Pfam" id="PF03368">
    <property type="entry name" value="Dicer_dimer"/>
    <property type="match status" value="1"/>
</dbReference>
<keyword evidence="11" id="KW-0067">ATP-binding</keyword>
<dbReference type="Proteomes" id="UP000214365">
    <property type="component" value="Unassembled WGS sequence"/>
</dbReference>
<dbReference type="PANTHER" id="PTHR14950:SF62">
    <property type="entry name" value="DICER-LIKE PROTEIN 1"/>
    <property type="match status" value="1"/>
</dbReference>
<keyword evidence="15" id="KW-0464">Manganese</keyword>
<evidence type="ECO:0000256" key="3">
    <source>
        <dbReference type="ARBA" id="ARBA00020797"/>
    </source>
</evidence>
<dbReference type="Gene3D" id="1.10.1520.10">
    <property type="entry name" value="Ribonuclease III domain"/>
    <property type="match status" value="2"/>
</dbReference>
<dbReference type="Pfam" id="PF00271">
    <property type="entry name" value="Helicase_C"/>
    <property type="match status" value="1"/>
</dbReference>
<dbReference type="InterPro" id="IPR006935">
    <property type="entry name" value="Helicase/UvrB_N"/>
</dbReference>
<dbReference type="FunFam" id="1.10.1520.10:FF:000015">
    <property type="entry name" value="Dicer-like protein 1"/>
    <property type="match status" value="1"/>
</dbReference>
<dbReference type="STRING" id="1441469.A0A1Q5Q7T8"/>
<evidence type="ECO:0000259" key="19">
    <source>
        <dbReference type="PROSITE" id="PS50142"/>
    </source>
</evidence>
<gene>
    <name evidence="22" type="ORF">UA08_08423</name>
</gene>
<dbReference type="SUPFAM" id="SSF69065">
    <property type="entry name" value="RNase III domain-like"/>
    <property type="match status" value="2"/>
</dbReference>
<dbReference type="GO" id="GO:0004386">
    <property type="term" value="F:helicase activity"/>
    <property type="evidence" value="ECO:0007669"/>
    <property type="project" value="UniProtKB-KW"/>
</dbReference>
<protein>
    <recommendedName>
        <fullName evidence="3">Dicer-like protein 1</fullName>
    </recommendedName>
</protein>
<keyword evidence="23" id="KW-1185">Reference proteome</keyword>
<dbReference type="PROSITE" id="PS50142">
    <property type="entry name" value="RNASE_3_2"/>
    <property type="match status" value="2"/>
</dbReference>
<dbReference type="GO" id="GO:0003677">
    <property type="term" value="F:DNA binding"/>
    <property type="evidence" value="ECO:0007669"/>
    <property type="project" value="InterPro"/>
</dbReference>
<dbReference type="GO" id="GO:0051607">
    <property type="term" value="P:defense response to virus"/>
    <property type="evidence" value="ECO:0007669"/>
    <property type="project" value="UniProtKB-KW"/>
</dbReference>
<evidence type="ECO:0000256" key="9">
    <source>
        <dbReference type="ARBA" id="ARBA00022806"/>
    </source>
</evidence>
<evidence type="ECO:0000256" key="18">
    <source>
        <dbReference type="SAM" id="MobiDB-lite"/>
    </source>
</evidence>
<dbReference type="PANTHER" id="PTHR14950">
    <property type="entry name" value="DICER-RELATED"/>
    <property type="match status" value="1"/>
</dbReference>
<dbReference type="Pfam" id="PF24995">
    <property type="entry name" value="DSRM_2"/>
    <property type="match status" value="1"/>
</dbReference>
<dbReference type="FunFam" id="3.40.50.300:FF:001669">
    <property type="entry name" value="Dicer-like protein 1"/>
    <property type="match status" value="1"/>
</dbReference>
<dbReference type="RefSeq" id="XP_020116335.1">
    <property type="nucleotide sequence ID" value="XM_020263533.1"/>
</dbReference>
<dbReference type="GO" id="GO:0003723">
    <property type="term" value="F:RNA binding"/>
    <property type="evidence" value="ECO:0007669"/>
    <property type="project" value="UniProtKB-KW"/>
</dbReference>
<evidence type="ECO:0000256" key="13">
    <source>
        <dbReference type="ARBA" id="ARBA00022884"/>
    </source>
</evidence>
<feature type="domain" description="RNase III" evidence="19">
    <location>
        <begin position="917"/>
        <end position="1074"/>
    </location>
</feature>
<comment type="similarity">
    <text evidence="17">Belongs to the helicase family. Dicer subfamily.</text>
</comment>
<dbReference type="GO" id="GO:0030422">
    <property type="term" value="P:siRNA processing"/>
    <property type="evidence" value="ECO:0007669"/>
    <property type="project" value="TreeGrafter"/>
</dbReference>
<evidence type="ECO:0000313" key="23">
    <source>
        <dbReference type="Proteomes" id="UP000214365"/>
    </source>
</evidence>
<keyword evidence="9" id="KW-0347">Helicase</keyword>
<evidence type="ECO:0000256" key="15">
    <source>
        <dbReference type="ARBA" id="ARBA00023211"/>
    </source>
</evidence>
<keyword evidence="10" id="KW-0862">Zinc</keyword>
<name>A0A1Q5Q7T8_TALAT</name>
<evidence type="ECO:0000256" key="17">
    <source>
        <dbReference type="ARBA" id="ARBA00035116"/>
    </source>
</evidence>
<feature type="domain" description="Helicase C-terminal" evidence="21">
    <location>
        <begin position="350"/>
        <end position="509"/>
    </location>
</feature>
<dbReference type="SMART" id="SM00535">
    <property type="entry name" value="RIBOc"/>
    <property type="match status" value="2"/>
</dbReference>
<feature type="region of interest" description="Disordered" evidence="18">
    <location>
        <begin position="1"/>
        <end position="31"/>
    </location>
</feature>
<dbReference type="GeneID" id="31008179"/>
<feature type="domain" description="PAZ" evidence="20">
    <location>
        <begin position="765"/>
        <end position="892"/>
    </location>
</feature>
<keyword evidence="4" id="KW-0930">Antiviral protein</keyword>
<evidence type="ECO:0000256" key="12">
    <source>
        <dbReference type="ARBA" id="ARBA00022842"/>
    </source>
</evidence>
<evidence type="ECO:0000256" key="6">
    <source>
        <dbReference type="ARBA" id="ARBA00022737"/>
    </source>
</evidence>
<dbReference type="Pfam" id="PF04851">
    <property type="entry name" value="ResIII"/>
    <property type="match status" value="1"/>
</dbReference>
<evidence type="ECO:0000256" key="2">
    <source>
        <dbReference type="ARBA" id="ARBA00001946"/>
    </source>
</evidence>
<dbReference type="OrthoDB" id="416741at2759"/>
<dbReference type="GO" id="GO:0005634">
    <property type="term" value="C:nucleus"/>
    <property type="evidence" value="ECO:0007669"/>
    <property type="project" value="TreeGrafter"/>
</dbReference>
<dbReference type="EMBL" id="LFMY01000015">
    <property type="protein sequence ID" value="OKL56214.1"/>
    <property type="molecule type" value="Genomic_DNA"/>
</dbReference>
<evidence type="ECO:0000256" key="8">
    <source>
        <dbReference type="ARBA" id="ARBA00022801"/>
    </source>
</evidence>
<dbReference type="PROSITE" id="PS51194">
    <property type="entry name" value="HELICASE_CTER"/>
    <property type="match status" value="1"/>
</dbReference>
<keyword evidence="7" id="KW-0547">Nucleotide-binding</keyword>
<organism evidence="22 23">
    <name type="scientific">Talaromyces atroroseus</name>
    <dbReference type="NCBI Taxonomy" id="1441469"/>
    <lineage>
        <taxon>Eukaryota</taxon>
        <taxon>Fungi</taxon>
        <taxon>Dikarya</taxon>
        <taxon>Ascomycota</taxon>
        <taxon>Pezizomycotina</taxon>
        <taxon>Eurotiomycetes</taxon>
        <taxon>Eurotiomycetidae</taxon>
        <taxon>Eurotiales</taxon>
        <taxon>Trichocomaceae</taxon>
        <taxon>Talaromyces</taxon>
        <taxon>Talaromyces sect. Trachyspermi</taxon>
    </lineage>
</organism>
<keyword evidence="5" id="KW-0479">Metal-binding</keyword>
<evidence type="ECO:0000256" key="5">
    <source>
        <dbReference type="ARBA" id="ARBA00022723"/>
    </source>
</evidence>
<dbReference type="GO" id="GO:0046872">
    <property type="term" value="F:metal ion binding"/>
    <property type="evidence" value="ECO:0007669"/>
    <property type="project" value="UniProtKB-KW"/>
</dbReference>
<evidence type="ECO:0000256" key="7">
    <source>
        <dbReference type="ARBA" id="ARBA00022741"/>
    </source>
</evidence>
<dbReference type="PROSITE" id="PS50821">
    <property type="entry name" value="PAZ"/>
    <property type="match status" value="1"/>
</dbReference>
<reference evidence="22 23" key="1">
    <citation type="submission" date="2015-06" db="EMBL/GenBank/DDBJ databases">
        <title>Talaromyces atroroseus IBT 11181 draft genome.</title>
        <authorList>
            <person name="Rasmussen K.B."/>
            <person name="Rasmussen S."/>
            <person name="Petersen B."/>
            <person name="Sicheritz-Ponten T."/>
            <person name="Mortensen U.H."/>
            <person name="Thrane U."/>
        </authorList>
    </citation>
    <scope>NUCLEOTIDE SEQUENCE [LARGE SCALE GENOMIC DNA]</scope>
    <source>
        <strain evidence="22 23">IBT 11181</strain>
    </source>
</reference>
<keyword evidence="8" id="KW-0378">Hydrolase</keyword>
<dbReference type="InterPro" id="IPR000999">
    <property type="entry name" value="RNase_III_dom"/>
</dbReference>
<comment type="function">
    <text evidence="16">Dicer-like endonuclease involved in cleaving double-stranded RNA in the RNA interference (RNAi) pathway. Produces 21 to 25 bp dsRNAs (siRNAs) which target the selective destruction of homologous RNAs leading to sequence-specific suppression of gene expression, called post-transcriptional gene silencing (PTGS). Part of a broad host defense response against viral infection and transposons.</text>
</comment>
<evidence type="ECO:0000256" key="14">
    <source>
        <dbReference type="ARBA" id="ARBA00023118"/>
    </source>
</evidence>
<keyword evidence="13" id="KW-0694">RNA-binding</keyword>
<dbReference type="Gene3D" id="3.40.50.300">
    <property type="entry name" value="P-loop containing nucleotide triphosphate hydrolases"/>
    <property type="match status" value="2"/>
</dbReference>
<evidence type="ECO:0000259" key="20">
    <source>
        <dbReference type="PROSITE" id="PS50821"/>
    </source>
</evidence>
<comment type="cofactor">
    <cofactor evidence="2">
        <name>Mg(2+)</name>
        <dbReference type="ChEBI" id="CHEBI:18420"/>
    </cofactor>
</comment>
<accession>A0A1Q5Q7T8</accession>
<dbReference type="SUPFAM" id="SSF52540">
    <property type="entry name" value="P-loop containing nucleoside triphosphate hydrolases"/>
    <property type="match status" value="1"/>
</dbReference>
<evidence type="ECO:0000256" key="1">
    <source>
        <dbReference type="ARBA" id="ARBA00001936"/>
    </source>
</evidence>
<dbReference type="SMART" id="SM00490">
    <property type="entry name" value="HELICc"/>
    <property type="match status" value="1"/>
</dbReference>
<evidence type="ECO:0000256" key="11">
    <source>
        <dbReference type="ARBA" id="ARBA00022840"/>
    </source>
</evidence>
<keyword evidence="14" id="KW-0051">Antiviral defense</keyword>